<comment type="caution">
    <text evidence="2">The sequence shown here is derived from an EMBL/GenBank/DDBJ whole genome shotgun (WGS) entry which is preliminary data.</text>
</comment>
<accession>A0ABP8G4I7</accession>
<proteinExistence type="predicted"/>
<evidence type="ECO:0000313" key="3">
    <source>
        <dbReference type="Proteomes" id="UP001501207"/>
    </source>
</evidence>
<keyword evidence="3" id="KW-1185">Reference proteome</keyword>
<dbReference type="Proteomes" id="UP001501207">
    <property type="component" value="Unassembled WGS sequence"/>
</dbReference>
<dbReference type="EMBL" id="BAABFN010000020">
    <property type="protein sequence ID" value="GAA4317197.1"/>
    <property type="molecule type" value="Genomic_DNA"/>
</dbReference>
<organism evidence="2 3">
    <name type="scientific">Compostibacter hankyongensis</name>
    <dbReference type="NCBI Taxonomy" id="1007089"/>
    <lineage>
        <taxon>Bacteria</taxon>
        <taxon>Pseudomonadati</taxon>
        <taxon>Bacteroidota</taxon>
        <taxon>Chitinophagia</taxon>
        <taxon>Chitinophagales</taxon>
        <taxon>Chitinophagaceae</taxon>
        <taxon>Compostibacter</taxon>
    </lineage>
</organism>
<protein>
    <recommendedName>
        <fullName evidence="1">Endonuclease GajA/Old nuclease/RecF-like AAA domain-containing protein</fullName>
    </recommendedName>
</protein>
<evidence type="ECO:0000313" key="2">
    <source>
        <dbReference type="EMBL" id="GAA4317197.1"/>
    </source>
</evidence>
<dbReference type="Gene3D" id="3.40.50.300">
    <property type="entry name" value="P-loop containing nucleotide triphosphate hydrolases"/>
    <property type="match status" value="2"/>
</dbReference>
<dbReference type="InterPro" id="IPR041685">
    <property type="entry name" value="AAA_GajA/Old/RecF-like"/>
</dbReference>
<dbReference type="PANTHER" id="PTHR43581:SF2">
    <property type="entry name" value="EXCINUCLEASE ATPASE SUBUNIT"/>
    <property type="match status" value="1"/>
</dbReference>
<evidence type="ECO:0000259" key="1">
    <source>
        <dbReference type="Pfam" id="PF13175"/>
    </source>
</evidence>
<dbReference type="InterPro" id="IPR027417">
    <property type="entry name" value="P-loop_NTPase"/>
</dbReference>
<dbReference type="Pfam" id="PF13175">
    <property type="entry name" value="AAA_15"/>
    <property type="match status" value="1"/>
</dbReference>
<reference evidence="3" key="1">
    <citation type="journal article" date="2019" name="Int. J. Syst. Evol. Microbiol.">
        <title>The Global Catalogue of Microorganisms (GCM) 10K type strain sequencing project: providing services to taxonomists for standard genome sequencing and annotation.</title>
        <authorList>
            <consortium name="The Broad Institute Genomics Platform"/>
            <consortium name="The Broad Institute Genome Sequencing Center for Infectious Disease"/>
            <person name="Wu L."/>
            <person name="Ma J."/>
        </authorList>
    </citation>
    <scope>NUCLEOTIDE SEQUENCE [LARGE SCALE GENOMIC DNA]</scope>
    <source>
        <strain evidence="3">JCM 17664</strain>
    </source>
</reference>
<dbReference type="PANTHER" id="PTHR43581">
    <property type="entry name" value="ATP/GTP PHOSPHATASE"/>
    <property type="match status" value="1"/>
</dbReference>
<dbReference type="RefSeq" id="WP_344980624.1">
    <property type="nucleotide sequence ID" value="NZ_BAABFN010000020.1"/>
</dbReference>
<sequence length="463" mass="53115">MYINIEIENFKSIVSTKLELQKGLNILIGQNGAGKTCTLYSLKFIKDILTKGVGLAMARGGGPSRIYHRGKRKITFRIKLDYGERVINSRKRDTTCYWTLSVEQKGREKIATISYEGISIDCEIGGNIENVLNIEIDRKNVDKPISNFKLNTTVAGKDILDIRRNRFDRKKEYLFENMRVHIEGILAKLKKNGDKSLLSILWLEDRSLAKLFSFFSSLNEYNIIPERARQATEQLPYSKMESNGFGISEVIYALEKRNFHKLSIVNEIYDIDDYEFPIFRDYYFGSGFMTRKDRKNIESAFGRINRELSAAVKPISNVSVKIDNSTGRRYVVFNTSKNTFYPDEVSDGTIKWLCIVTSIYVGFSNIYLLEEPENFLHPWMQQKLIQIMRDQAHESDTIFLLTSHSITLLNGCNPNEIRIVESTKDGTKIKSIEEEEEITGFLKNSDFRLGDLWVSGGIGAVPQ</sequence>
<feature type="domain" description="Endonuclease GajA/Old nuclease/RecF-like AAA" evidence="1">
    <location>
        <begin position="1"/>
        <end position="405"/>
    </location>
</feature>
<dbReference type="InterPro" id="IPR051396">
    <property type="entry name" value="Bact_Antivir_Def_Nuclease"/>
</dbReference>
<name>A0ABP8G4I7_9BACT</name>
<dbReference type="SUPFAM" id="SSF52540">
    <property type="entry name" value="P-loop containing nucleoside triphosphate hydrolases"/>
    <property type="match status" value="1"/>
</dbReference>
<gene>
    <name evidence="2" type="ORF">GCM10023143_29100</name>
</gene>